<dbReference type="GO" id="GO:0005524">
    <property type="term" value="F:ATP binding"/>
    <property type="evidence" value="ECO:0007669"/>
    <property type="project" value="UniProtKB-KW"/>
</dbReference>
<dbReference type="PANTHER" id="PTHR11361:SF35">
    <property type="entry name" value="DNA MISMATCH REPAIR PROTEIN MSH2"/>
    <property type="match status" value="1"/>
</dbReference>
<dbReference type="InterPro" id="IPR007861">
    <property type="entry name" value="DNA_mismatch_repair_MutS_clamp"/>
</dbReference>
<dbReference type="GO" id="GO:0051053">
    <property type="term" value="P:negative regulation of DNA metabolic process"/>
    <property type="evidence" value="ECO:0007669"/>
    <property type="project" value="UniProtKB-ARBA"/>
</dbReference>
<dbReference type="InterPro" id="IPR036678">
    <property type="entry name" value="MutS_con_dom_sf"/>
</dbReference>
<dbReference type="InterPro" id="IPR036187">
    <property type="entry name" value="DNA_mismatch_repair_MutS_sf"/>
</dbReference>
<evidence type="ECO:0000313" key="14">
    <source>
        <dbReference type="Proteomes" id="UP001211907"/>
    </source>
</evidence>
<dbReference type="FunFam" id="3.30.420.110:FF:000002">
    <property type="entry name" value="DNA mismatch repair protein"/>
    <property type="match status" value="1"/>
</dbReference>
<evidence type="ECO:0000256" key="4">
    <source>
        <dbReference type="ARBA" id="ARBA00022741"/>
    </source>
</evidence>
<evidence type="ECO:0000256" key="1">
    <source>
        <dbReference type="ARBA" id="ARBA00004123"/>
    </source>
</evidence>
<keyword evidence="9" id="KW-0539">Nucleus</keyword>
<comment type="function">
    <text evidence="11">Component of the post-replicative DNA mismatch repair system (MMR).</text>
</comment>
<dbReference type="SMART" id="SM00533">
    <property type="entry name" value="MUTSd"/>
    <property type="match status" value="1"/>
</dbReference>
<dbReference type="GO" id="GO:0140664">
    <property type="term" value="F:ATP-dependent DNA damage sensor activity"/>
    <property type="evidence" value="ECO:0007669"/>
    <property type="project" value="InterPro"/>
</dbReference>
<keyword evidence="7 11" id="KW-0238">DNA-binding</keyword>
<evidence type="ECO:0000256" key="2">
    <source>
        <dbReference type="ARBA" id="ARBA00006271"/>
    </source>
</evidence>
<protein>
    <recommendedName>
        <fullName evidence="10">DNA mismatch repair protein MSH2</fullName>
    </recommendedName>
    <alternativeName>
        <fullName evidence="3">DNA mismatch repair protein Msh2</fullName>
    </alternativeName>
</protein>
<keyword evidence="4 11" id="KW-0547">Nucleotide-binding</keyword>
<dbReference type="FunFam" id="1.10.1420.10:FF:000003">
    <property type="entry name" value="DNA mismatch repair protein"/>
    <property type="match status" value="1"/>
</dbReference>
<dbReference type="Pfam" id="PF00488">
    <property type="entry name" value="MutS_V"/>
    <property type="match status" value="1"/>
</dbReference>
<dbReference type="SUPFAM" id="SSF48334">
    <property type="entry name" value="DNA repair protein MutS, domain III"/>
    <property type="match status" value="1"/>
</dbReference>
<dbReference type="InterPro" id="IPR007695">
    <property type="entry name" value="DNA_mismatch_repair_MutS-lik_N"/>
</dbReference>
<evidence type="ECO:0000256" key="3">
    <source>
        <dbReference type="ARBA" id="ARBA00019549"/>
    </source>
</evidence>
<dbReference type="InterPro" id="IPR016151">
    <property type="entry name" value="DNA_mismatch_repair_MutS_N"/>
</dbReference>
<dbReference type="Gene3D" id="1.10.1420.10">
    <property type="match status" value="2"/>
</dbReference>
<evidence type="ECO:0000259" key="12">
    <source>
        <dbReference type="PROSITE" id="PS00486"/>
    </source>
</evidence>
<evidence type="ECO:0000313" key="13">
    <source>
        <dbReference type="EMBL" id="KAJ3142593.1"/>
    </source>
</evidence>
<dbReference type="Gene3D" id="3.40.1170.10">
    <property type="entry name" value="DNA repair protein MutS, domain I"/>
    <property type="match status" value="1"/>
</dbReference>
<dbReference type="InterPro" id="IPR007860">
    <property type="entry name" value="DNA_mmatch_repair_MutS_con_dom"/>
</dbReference>
<dbReference type="Proteomes" id="UP001211907">
    <property type="component" value="Unassembled WGS sequence"/>
</dbReference>
<dbReference type="InterPro" id="IPR000432">
    <property type="entry name" value="DNA_mismatch_repair_MutS_C"/>
</dbReference>
<dbReference type="PIRSF" id="PIRSF005813">
    <property type="entry name" value="MSH2"/>
    <property type="match status" value="1"/>
</dbReference>
<dbReference type="NCBIfam" id="NF003810">
    <property type="entry name" value="PRK05399.1"/>
    <property type="match status" value="1"/>
</dbReference>
<sequence>MEETVDTKAKCPDVAIGEAAMLEPPCFVSILIRAIIRKLNRTDRPGEQAFCTFFKRLDDKPADTDYYTAHGDDALYVAETVFKTSSVIKYWAGDVKTGGVPMVSISKLNSIALMRDLLLVKQKRVEIWENDGKNSKAFKLGKWASPGNLNSLEDLIFANNNQIVSSPVVLAVKPGVKGDQKVIGLAYTDAATMHTIGVSEFVDNDTFSNFEFMLIQLSVKECIIPEDDKSYEGRKLMAILERCGIVVTNRKRGTFETKDVEQDLNRLLATEIGVTALPEFEMSLAMGAASSLIKYLQLLNDDSNFGQYRLETYDLSQYMRLDAAAMKALNLMPMGTEGSNKTMSLYGLLNYTKTAQGARLLAQWLKQPLMNLTEIETRQNLVESFASNTEFRQSIQDNCLKRFPDLHRIGKKFIRGKANLQDVIRVYQVVVMLPILLETLTEHDGEFKVLFEEMYIEKLKEYVAGLVRFQEMVETTVDIAAAENHEYVIKADFDEALQATKVAKEKLEKQLVPEAERVADDLGVEYEKKLKLEQHSQYGWHLRLTKTDAAKIRGKKEYIELATNKSGSLFTTSTLKRLSGSIDDLRGKYEELQVSLVKEIIGITAGYFPVFERLNQLVAHLDVVVSLAHVAVHAPQQFIRPKVTRKGESNLSLKGSRHPCLEVQDGVSFISNNVELNRDTSKFQIITGPNMGGKSTYIRQIGVIVLMAQIGSFVPCAEATVPIFDAVLCRVGASDSQLKGVSTFMAEMLETASILRAATPDSLIIIDELGRGTSTYDGFGLAWAISEYIGEQIGSFCLFATHFHELTAISEKIPSVKNLHVKAKTDSNSITLLYKVEEGICDQSFGIHVAELAAFPEAVVRLAKRKADELEDFSAPHEMAQKLAKFSPEQIESGNEVVSTFLAEFERLVKESGIDLTSGTNWENLDSSEIQEILNSLKTKFAVQVDSNPFLKELLI</sequence>
<evidence type="ECO:0000256" key="11">
    <source>
        <dbReference type="RuleBase" id="RU003756"/>
    </source>
</evidence>
<keyword evidence="5 11" id="KW-0227">DNA damage</keyword>
<dbReference type="Pfam" id="PF01624">
    <property type="entry name" value="MutS_I"/>
    <property type="match status" value="1"/>
</dbReference>
<dbReference type="InterPro" id="IPR027417">
    <property type="entry name" value="P-loop_NTPase"/>
</dbReference>
<evidence type="ECO:0000256" key="5">
    <source>
        <dbReference type="ARBA" id="ARBA00022763"/>
    </source>
</evidence>
<evidence type="ECO:0000256" key="7">
    <source>
        <dbReference type="ARBA" id="ARBA00023125"/>
    </source>
</evidence>
<dbReference type="Pfam" id="PF05190">
    <property type="entry name" value="MutS_IV"/>
    <property type="match status" value="1"/>
</dbReference>
<dbReference type="Gene3D" id="3.40.50.300">
    <property type="entry name" value="P-loop containing nucleotide triphosphate hydrolases"/>
    <property type="match status" value="1"/>
</dbReference>
<comment type="subcellular location">
    <subcellularLocation>
        <location evidence="1">Nucleus</location>
    </subcellularLocation>
</comment>
<dbReference type="AlphaFoldDB" id="A0AAD5TBP7"/>
<organism evidence="13 14">
    <name type="scientific">Physocladia obscura</name>
    <dbReference type="NCBI Taxonomy" id="109957"/>
    <lineage>
        <taxon>Eukaryota</taxon>
        <taxon>Fungi</taxon>
        <taxon>Fungi incertae sedis</taxon>
        <taxon>Chytridiomycota</taxon>
        <taxon>Chytridiomycota incertae sedis</taxon>
        <taxon>Chytridiomycetes</taxon>
        <taxon>Chytridiales</taxon>
        <taxon>Chytriomycetaceae</taxon>
        <taxon>Physocladia</taxon>
    </lineage>
</organism>
<dbReference type="Gene3D" id="3.30.420.110">
    <property type="entry name" value="MutS, connector domain"/>
    <property type="match status" value="1"/>
</dbReference>
<dbReference type="InterPro" id="IPR032642">
    <property type="entry name" value="Msh2_ATP-bd"/>
</dbReference>
<evidence type="ECO:0000256" key="10">
    <source>
        <dbReference type="ARBA" id="ARBA00073545"/>
    </source>
</evidence>
<comment type="similarity">
    <text evidence="2 11">Belongs to the DNA mismatch repair MutS family.</text>
</comment>
<dbReference type="InterPro" id="IPR007696">
    <property type="entry name" value="DNA_mismatch_repair_MutS_core"/>
</dbReference>
<gene>
    <name evidence="13" type="primary">MSH2</name>
    <name evidence="13" type="ORF">HK100_000493</name>
</gene>
<dbReference type="SMART" id="SM00534">
    <property type="entry name" value="MUTSac"/>
    <property type="match status" value="1"/>
</dbReference>
<keyword evidence="14" id="KW-1185">Reference proteome</keyword>
<dbReference type="Pfam" id="PF05188">
    <property type="entry name" value="MutS_II"/>
    <property type="match status" value="1"/>
</dbReference>
<dbReference type="InterPro" id="IPR045076">
    <property type="entry name" value="MutS"/>
</dbReference>
<dbReference type="GO" id="GO:0032301">
    <property type="term" value="C:MutSalpha complex"/>
    <property type="evidence" value="ECO:0007669"/>
    <property type="project" value="TreeGrafter"/>
</dbReference>
<dbReference type="GO" id="GO:0006312">
    <property type="term" value="P:mitotic recombination"/>
    <property type="evidence" value="ECO:0007669"/>
    <property type="project" value="TreeGrafter"/>
</dbReference>
<reference evidence="13" key="1">
    <citation type="submission" date="2020-05" db="EMBL/GenBank/DDBJ databases">
        <title>Phylogenomic resolution of chytrid fungi.</title>
        <authorList>
            <person name="Stajich J.E."/>
            <person name="Amses K."/>
            <person name="Simmons R."/>
            <person name="Seto K."/>
            <person name="Myers J."/>
            <person name="Bonds A."/>
            <person name="Quandt C.A."/>
            <person name="Barry K."/>
            <person name="Liu P."/>
            <person name="Grigoriev I."/>
            <person name="Longcore J.E."/>
            <person name="James T.Y."/>
        </authorList>
    </citation>
    <scope>NUCLEOTIDE SEQUENCE</scope>
    <source>
        <strain evidence="13">JEL0513</strain>
    </source>
</reference>
<dbReference type="Pfam" id="PF05192">
    <property type="entry name" value="MutS_III"/>
    <property type="match status" value="1"/>
</dbReference>
<dbReference type="FunFam" id="3.40.50.300:FF:000925">
    <property type="entry name" value="DNA mismatch repair protein MSH2"/>
    <property type="match status" value="1"/>
</dbReference>
<comment type="caution">
    <text evidence="13">The sequence shown here is derived from an EMBL/GenBank/DDBJ whole genome shotgun (WGS) entry which is preliminary data.</text>
</comment>
<keyword evidence="8 11" id="KW-0234">DNA repair</keyword>
<dbReference type="PANTHER" id="PTHR11361">
    <property type="entry name" value="DNA MISMATCH REPAIR PROTEIN MUTS FAMILY MEMBER"/>
    <property type="match status" value="1"/>
</dbReference>
<name>A0AAD5TBP7_9FUNG</name>
<dbReference type="CDD" id="cd03285">
    <property type="entry name" value="ABC_MSH2_euk"/>
    <property type="match status" value="1"/>
</dbReference>
<proteinExistence type="inferred from homology"/>
<evidence type="ECO:0000256" key="6">
    <source>
        <dbReference type="ARBA" id="ARBA00022840"/>
    </source>
</evidence>
<dbReference type="GO" id="GO:0030983">
    <property type="term" value="F:mismatched DNA binding"/>
    <property type="evidence" value="ECO:0007669"/>
    <property type="project" value="InterPro"/>
</dbReference>
<keyword evidence="6" id="KW-0067">ATP-binding</keyword>
<dbReference type="SUPFAM" id="SSF52540">
    <property type="entry name" value="P-loop containing nucleoside triphosphate hydrolases"/>
    <property type="match status" value="1"/>
</dbReference>
<evidence type="ECO:0000256" key="9">
    <source>
        <dbReference type="ARBA" id="ARBA00023242"/>
    </source>
</evidence>
<accession>A0AAD5TBP7</accession>
<evidence type="ECO:0000256" key="8">
    <source>
        <dbReference type="ARBA" id="ARBA00023204"/>
    </source>
</evidence>
<feature type="domain" description="DNA mismatch repair proteins mutS family" evidence="12">
    <location>
        <begin position="762"/>
        <end position="778"/>
    </location>
</feature>
<dbReference type="GO" id="GO:0006298">
    <property type="term" value="P:mismatch repair"/>
    <property type="evidence" value="ECO:0007669"/>
    <property type="project" value="InterPro"/>
</dbReference>
<dbReference type="PROSITE" id="PS00486">
    <property type="entry name" value="DNA_MISMATCH_REPAIR_2"/>
    <property type="match status" value="1"/>
</dbReference>
<dbReference type="InterPro" id="IPR011184">
    <property type="entry name" value="DNA_mismatch_repair_Msh2"/>
</dbReference>
<dbReference type="EMBL" id="JADGJH010000011">
    <property type="protein sequence ID" value="KAJ3142593.1"/>
    <property type="molecule type" value="Genomic_DNA"/>
</dbReference>
<dbReference type="SUPFAM" id="SSF53150">
    <property type="entry name" value="DNA repair protein MutS, domain II"/>
    <property type="match status" value="1"/>
</dbReference>